<keyword evidence="2" id="KW-0812">Transmembrane</keyword>
<dbReference type="EMBL" id="JBBPBN010001970">
    <property type="protein sequence ID" value="KAK8477040.1"/>
    <property type="molecule type" value="Genomic_DNA"/>
</dbReference>
<dbReference type="Pfam" id="PF02298">
    <property type="entry name" value="Cu_bind_like"/>
    <property type="match status" value="1"/>
</dbReference>
<gene>
    <name evidence="4" type="ORF">V6N11_046792</name>
</gene>
<evidence type="ECO:0000313" key="5">
    <source>
        <dbReference type="Proteomes" id="UP001396334"/>
    </source>
</evidence>
<dbReference type="PANTHER" id="PTHR14326">
    <property type="entry name" value="TARGETING PROTEIN FOR XKLP2"/>
    <property type="match status" value="1"/>
</dbReference>
<evidence type="ECO:0000256" key="2">
    <source>
        <dbReference type="SAM" id="Phobius"/>
    </source>
</evidence>
<keyword evidence="5" id="KW-1185">Reference proteome</keyword>
<dbReference type="Pfam" id="PF12214">
    <property type="entry name" value="TPX2_importin"/>
    <property type="match status" value="2"/>
</dbReference>
<keyword evidence="2" id="KW-0472">Membrane</keyword>
<dbReference type="InterPro" id="IPR003245">
    <property type="entry name" value="Phytocyanin_dom"/>
</dbReference>
<keyword evidence="2" id="KW-1133">Transmembrane helix</keyword>
<dbReference type="Gene3D" id="2.60.40.420">
    <property type="entry name" value="Cupredoxins - blue copper proteins"/>
    <property type="match status" value="1"/>
</dbReference>
<dbReference type="CDD" id="cd04216">
    <property type="entry name" value="Phytocyanin"/>
    <property type="match status" value="1"/>
</dbReference>
<proteinExistence type="predicted"/>
<feature type="region of interest" description="Disordered" evidence="1">
    <location>
        <begin position="124"/>
        <end position="158"/>
    </location>
</feature>
<sequence>MEEDIEMEIEPVFEVKEIDLNYEFDAARFFDFTREELPAEAGEAELWFESAPSYPPSPFATKLVMREESLLESVTTSPKCDEEDTSTLHESDPENAMALKFSATGAINKGLTIYNHLPGDKLKAKSKSAKPLQRNSTLMKPTASQLAKQNRPPQSAASRFQKLPALNSNRSLGNSSAVESQAAKRQKLEGGLLRKVDEVKQQTTLVHKAPKKEGTRDRNTINTKLRLTIPREPELETAHRAQRIRPKNGTEEELVTSVTHRFKARPLNRKVGTYDVTKGTSSKADFIVLLSSQIYVHYLQILEGPSLPVPKKSVPKLPEFQEFHLKTLERAVQLSSAVSSSIHTNAADKGLEKPCTISATGNGTREAGRQGVMDTISQDVCDTKYNFKARPLNRKIFSSKGDIGVFRNIKRETTVPMEFNFQTEKRVPQNPPIELFSKLSLTSELQPSNGSQMKFPRPTFISTKGSKENRFTSFQPEYEASKKGSTRVVQIRLPTRHGYLKWILSFLVDGEPAAPFPLIKKRIDCRSPYLISDFVPCWNTVAYVQGPGGIVPSSLATEFTVGDEKGWHLDFDYQGWATGKEFRVGDKLVFKYTPGVHDVLKVNGTEFQQCQAGNDNTLALTTGNDVITLSTPGRKWYICSVPGHCEARNMKLSITVLDQVGSPATAPTSQSAAIPNAAFSFYGWIAVMVSFIGLVFV</sequence>
<dbReference type="SUPFAM" id="SSF49503">
    <property type="entry name" value="Cupredoxins"/>
    <property type="match status" value="1"/>
</dbReference>
<comment type="caution">
    <text evidence="4">The sequence shown here is derived from an EMBL/GenBank/DDBJ whole genome shotgun (WGS) entry which is preliminary data.</text>
</comment>
<evidence type="ECO:0000256" key="1">
    <source>
        <dbReference type="SAM" id="MobiDB-lite"/>
    </source>
</evidence>
<organism evidence="4 5">
    <name type="scientific">Hibiscus sabdariffa</name>
    <name type="common">roselle</name>
    <dbReference type="NCBI Taxonomy" id="183260"/>
    <lineage>
        <taxon>Eukaryota</taxon>
        <taxon>Viridiplantae</taxon>
        <taxon>Streptophyta</taxon>
        <taxon>Embryophyta</taxon>
        <taxon>Tracheophyta</taxon>
        <taxon>Spermatophyta</taxon>
        <taxon>Magnoliopsida</taxon>
        <taxon>eudicotyledons</taxon>
        <taxon>Gunneridae</taxon>
        <taxon>Pentapetalae</taxon>
        <taxon>rosids</taxon>
        <taxon>malvids</taxon>
        <taxon>Malvales</taxon>
        <taxon>Malvaceae</taxon>
        <taxon>Malvoideae</taxon>
        <taxon>Hibiscus</taxon>
    </lineage>
</organism>
<feature type="domain" description="Phytocyanin" evidence="3">
    <location>
        <begin position="557"/>
        <end position="658"/>
    </location>
</feature>
<feature type="compositionally biased region" description="Polar residues" evidence="1">
    <location>
        <begin position="133"/>
        <end position="158"/>
    </location>
</feature>
<evidence type="ECO:0000259" key="3">
    <source>
        <dbReference type="PROSITE" id="PS51485"/>
    </source>
</evidence>
<protein>
    <recommendedName>
        <fullName evidence="3">Phytocyanin domain-containing protein</fullName>
    </recommendedName>
</protein>
<feature type="region of interest" description="Disordered" evidence="1">
    <location>
        <begin position="73"/>
        <end position="92"/>
    </location>
</feature>
<feature type="transmembrane region" description="Helical" evidence="2">
    <location>
        <begin position="677"/>
        <end position="696"/>
    </location>
</feature>
<evidence type="ECO:0000313" key="4">
    <source>
        <dbReference type="EMBL" id="KAK8477040.1"/>
    </source>
</evidence>
<accession>A0ABR1ZAA9</accession>
<dbReference type="PANTHER" id="PTHR14326:SF15">
    <property type="entry name" value="OS06G0130200 PROTEIN"/>
    <property type="match status" value="1"/>
</dbReference>
<dbReference type="Proteomes" id="UP001396334">
    <property type="component" value="Unassembled WGS sequence"/>
</dbReference>
<dbReference type="InterPro" id="IPR009675">
    <property type="entry name" value="TPX2_fam"/>
</dbReference>
<dbReference type="InterPro" id="IPR027330">
    <property type="entry name" value="TPX2_central_dom"/>
</dbReference>
<name>A0ABR1ZAA9_9ROSI</name>
<reference evidence="4 5" key="1">
    <citation type="journal article" date="2024" name="G3 (Bethesda)">
        <title>Genome assembly of Hibiscus sabdariffa L. provides insights into metabolisms of medicinal natural products.</title>
        <authorList>
            <person name="Kim T."/>
        </authorList>
    </citation>
    <scope>NUCLEOTIDE SEQUENCE [LARGE SCALE GENOMIC DNA]</scope>
    <source>
        <strain evidence="4">TK-2024</strain>
        <tissue evidence="4">Old leaves</tissue>
    </source>
</reference>
<dbReference type="PROSITE" id="PS51485">
    <property type="entry name" value="PHYTOCYANIN"/>
    <property type="match status" value="1"/>
</dbReference>
<dbReference type="InterPro" id="IPR008972">
    <property type="entry name" value="Cupredoxin"/>
</dbReference>